<accession>A0A8C6UCV8</accession>
<dbReference type="InterPro" id="IPR006612">
    <property type="entry name" value="THAP_Znf"/>
</dbReference>
<dbReference type="SMART" id="SM00692">
    <property type="entry name" value="DM3"/>
    <property type="match status" value="1"/>
</dbReference>
<reference evidence="8" key="2">
    <citation type="submission" date="2025-09" db="UniProtKB">
        <authorList>
            <consortium name="Ensembl"/>
        </authorList>
    </citation>
    <scope>IDENTIFICATION</scope>
</reference>
<dbReference type="PANTHER" id="PTHR47696">
    <property type="entry name" value="THAP DOMAIN-CONTAINING PROTEIN 2"/>
    <property type="match status" value="1"/>
</dbReference>
<dbReference type="SMART" id="SM00980">
    <property type="entry name" value="THAP"/>
    <property type="match status" value="1"/>
</dbReference>
<keyword evidence="3" id="KW-0862">Zinc</keyword>
<protein>
    <recommendedName>
        <fullName evidence="7">THAP-type domain-containing protein</fullName>
    </recommendedName>
</protein>
<evidence type="ECO:0000256" key="5">
    <source>
        <dbReference type="PROSITE-ProRule" id="PRU00309"/>
    </source>
</evidence>
<proteinExistence type="predicted"/>
<dbReference type="InterPro" id="IPR026521">
    <property type="entry name" value="THAP2"/>
</dbReference>
<dbReference type="Proteomes" id="UP000694523">
    <property type="component" value="Unplaced"/>
</dbReference>
<dbReference type="PANTHER" id="PTHR47696:SF1">
    <property type="entry name" value="THAP DOMAIN-CONTAINING PROTEIN 2"/>
    <property type="match status" value="1"/>
</dbReference>
<name>A0A8C6UCV8_9GOBI</name>
<keyword evidence="4 5" id="KW-0238">DNA-binding</keyword>
<evidence type="ECO:0000313" key="9">
    <source>
        <dbReference type="Proteomes" id="UP000694523"/>
    </source>
</evidence>
<feature type="domain" description="THAP-type" evidence="7">
    <location>
        <begin position="1"/>
        <end position="82"/>
    </location>
</feature>
<keyword evidence="1" id="KW-0479">Metal-binding</keyword>
<dbReference type="Ensembl" id="ENSNMLT00000037072.1">
    <property type="protein sequence ID" value="ENSNMLP00000033285.1"/>
    <property type="gene ID" value="ENSNMLG00000020769.1"/>
</dbReference>
<dbReference type="AlphaFoldDB" id="A0A8C6UCV8"/>
<dbReference type="GO" id="GO:0003677">
    <property type="term" value="F:DNA binding"/>
    <property type="evidence" value="ECO:0007669"/>
    <property type="project" value="UniProtKB-UniRule"/>
</dbReference>
<sequence>MPTQCSAIGCSNRFDPEAKKRGISFHKVPSDPERREAWKRALRRDFVITKHTVICSDHFEEKDLDRTGQTNRLRDGVTPSIFNFPDQDQDDPDQLRRSRRSRKKTKKARSTNQQSKRKSLFGKYFCPRSQSHQEQESKKPGSRSMPQNAAQ</sequence>
<feature type="compositionally biased region" description="Basic residues" evidence="6">
    <location>
        <begin position="97"/>
        <end position="120"/>
    </location>
</feature>
<evidence type="ECO:0000256" key="1">
    <source>
        <dbReference type="ARBA" id="ARBA00022723"/>
    </source>
</evidence>
<reference evidence="8" key="1">
    <citation type="submission" date="2025-08" db="UniProtKB">
        <authorList>
            <consortium name="Ensembl"/>
        </authorList>
    </citation>
    <scope>IDENTIFICATION</scope>
</reference>
<organism evidence="8 9">
    <name type="scientific">Neogobius melanostomus</name>
    <name type="common">round goby</name>
    <dbReference type="NCBI Taxonomy" id="47308"/>
    <lineage>
        <taxon>Eukaryota</taxon>
        <taxon>Metazoa</taxon>
        <taxon>Chordata</taxon>
        <taxon>Craniata</taxon>
        <taxon>Vertebrata</taxon>
        <taxon>Euteleostomi</taxon>
        <taxon>Actinopterygii</taxon>
        <taxon>Neopterygii</taxon>
        <taxon>Teleostei</taxon>
        <taxon>Neoteleostei</taxon>
        <taxon>Acanthomorphata</taxon>
        <taxon>Gobiaria</taxon>
        <taxon>Gobiiformes</taxon>
        <taxon>Gobioidei</taxon>
        <taxon>Gobiidae</taxon>
        <taxon>Benthophilinae</taxon>
        <taxon>Neogobiini</taxon>
        <taxon>Neogobius</taxon>
    </lineage>
</organism>
<keyword evidence="2 5" id="KW-0863">Zinc-finger</keyword>
<evidence type="ECO:0000313" key="8">
    <source>
        <dbReference type="Ensembl" id="ENSNMLP00000033285.1"/>
    </source>
</evidence>
<dbReference type="GO" id="GO:0008270">
    <property type="term" value="F:zinc ion binding"/>
    <property type="evidence" value="ECO:0007669"/>
    <property type="project" value="UniProtKB-KW"/>
</dbReference>
<evidence type="ECO:0000256" key="3">
    <source>
        <dbReference type="ARBA" id="ARBA00022833"/>
    </source>
</evidence>
<dbReference type="Gene3D" id="6.20.210.20">
    <property type="entry name" value="THAP domain"/>
    <property type="match status" value="1"/>
</dbReference>
<dbReference type="PROSITE" id="PS50950">
    <property type="entry name" value="ZF_THAP"/>
    <property type="match status" value="1"/>
</dbReference>
<dbReference type="SUPFAM" id="SSF57716">
    <property type="entry name" value="Glucocorticoid receptor-like (DNA-binding domain)"/>
    <property type="match status" value="1"/>
</dbReference>
<evidence type="ECO:0000256" key="4">
    <source>
        <dbReference type="ARBA" id="ARBA00023125"/>
    </source>
</evidence>
<dbReference type="InterPro" id="IPR038441">
    <property type="entry name" value="THAP_Znf_sf"/>
</dbReference>
<dbReference type="Pfam" id="PF05485">
    <property type="entry name" value="THAP"/>
    <property type="match status" value="1"/>
</dbReference>
<keyword evidence="9" id="KW-1185">Reference proteome</keyword>
<evidence type="ECO:0000256" key="2">
    <source>
        <dbReference type="ARBA" id="ARBA00022771"/>
    </source>
</evidence>
<feature type="region of interest" description="Disordered" evidence="6">
    <location>
        <begin position="64"/>
        <end position="151"/>
    </location>
</feature>
<evidence type="ECO:0000256" key="6">
    <source>
        <dbReference type="SAM" id="MobiDB-lite"/>
    </source>
</evidence>
<evidence type="ECO:0000259" key="7">
    <source>
        <dbReference type="PROSITE" id="PS50950"/>
    </source>
</evidence>